<evidence type="ECO:0000313" key="3">
    <source>
        <dbReference type="Proteomes" id="UP001628179"/>
    </source>
</evidence>
<evidence type="ECO:0008006" key="4">
    <source>
        <dbReference type="Google" id="ProtNLM"/>
    </source>
</evidence>
<organism evidence="2 3">
    <name type="scientific">Madurella fahalii</name>
    <dbReference type="NCBI Taxonomy" id="1157608"/>
    <lineage>
        <taxon>Eukaryota</taxon>
        <taxon>Fungi</taxon>
        <taxon>Dikarya</taxon>
        <taxon>Ascomycota</taxon>
        <taxon>Pezizomycotina</taxon>
        <taxon>Sordariomycetes</taxon>
        <taxon>Sordariomycetidae</taxon>
        <taxon>Sordariales</taxon>
        <taxon>Sordariales incertae sedis</taxon>
        <taxon>Madurella</taxon>
    </lineage>
</organism>
<comment type="caution">
    <text evidence="2">The sequence shown here is derived from an EMBL/GenBank/DDBJ whole genome shotgun (WGS) entry which is preliminary data.</text>
</comment>
<accession>A0ABQ0FX80</accession>
<dbReference type="GeneID" id="98171071"/>
<dbReference type="RefSeq" id="XP_070911849.1">
    <property type="nucleotide sequence ID" value="XM_071055748.1"/>
</dbReference>
<sequence length="674" mass="75414">MDSASELERLRLALEESQRQLQAERNERKRQEERARNAEAEVSPTTLSQYLKYCHDLLFRGLEVQLDPSMSSGGSSTDVKGKYYPLFLRPWDNFIQTQRHHFDIMKNALGDKGSNPVANEDDIRPFEHLAVEGPVEDIIEALGVKARTDQALQAFNFSSISFMNHSYNISGDSVTGEYGDTGSSGVGDDREKEQRRRSPTKRPAYGNRRLCPDRRCIREDRFGTRTTAFVVEYKPAHKVRPEHLQQSLSIRDLFTEVIRRTISTKLSTDPDGRLKTDTLVAMILTQTFDYMINFGLEYSYLTAGKSLVFLRVKEDDPRTLYYTLITPDGEGDGEDEAVEEFETAVAQVASFCLSTFQSTKRTEAWVTAAQNSLRQWLIPYPEMECETSAGEETAEQASQSSDRTFDSESTTSMPLRTVGLRSRSSCNPGADHDGGRDDGEDDDGHIPRHLLTAPESSRARSKRKEAPSSDNGSPSGSGTSPATEGHTRQYCTQTCLLGLKRGWDLDDACPNVASHRTVAGGSCHPIRAAELAYLIREQLRLYRDRDCEPLEKYGKHGARGTLFKLTLAPYGYTFVGERATRGTAPDLAAGVAHALQAVLGEGVAHNDERAANLLWSEERRCVMLVDFDRASLLPLHTRFKTPSTKRKARDDDFDVFQGNTSQDKRVVSRNGSDK</sequence>
<dbReference type="EMBL" id="BAAFSV010000001">
    <property type="protein sequence ID" value="GAB1310116.1"/>
    <property type="molecule type" value="Genomic_DNA"/>
</dbReference>
<proteinExistence type="predicted"/>
<feature type="compositionally biased region" description="Basic and acidic residues" evidence="1">
    <location>
        <begin position="18"/>
        <end position="39"/>
    </location>
</feature>
<feature type="compositionally biased region" description="Basic and acidic residues" evidence="1">
    <location>
        <begin position="187"/>
        <end position="196"/>
    </location>
</feature>
<feature type="region of interest" description="Disordered" evidence="1">
    <location>
        <begin position="386"/>
        <end position="486"/>
    </location>
</feature>
<evidence type="ECO:0000256" key="1">
    <source>
        <dbReference type="SAM" id="MobiDB-lite"/>
    </source>
</evidence>
<evidence type="ECO:0000313" key="2">
    <source>
        <dbReference type="EMBL" id="GAB1310116.1"/>
    </source>
</evidence>
<dbReference type="InterPro" id="IPR011009">
    <property type="entry name" value="Kinase-like_dom_sf"/>
</dbReference>
<keyword evidence="3" id="KW-1185">Reference proteome</keyword>
<feature type="compositionally biased region" description="Polar residues" evidence="1">
    <location>
        <begin position="395"/>
        <end position="414"/>
    </location>
</feature>
<protein>
    <recommendedName>
        <fullName evidence="4">Metalloprotease m41 ftsh</fullName>
    </recommendedName>
</protein>
<dbReference type="Proteomes" id="UP001628179">
    <property type="component" value="Unassembled WGS sequence"/>
</dbReference>
<name>A0ABQ0FX80_9PEZI</name>
<feature type="region of interest" description="Disordered" evidence="1">
    <location>
        <begin position="18"/>
        <end position="41"/>
    </location>
</feature>
<feature type="region of interest" description="Disordered" evidence="1">
    <location>
        <begin position="173"/>
        <end position="208"/>
    </location>
</feature>
<reference evidence="2 3" key="1">
    <citation type="submission" date="2024-09" db="EMBL/GenBank/DDBJ databases">
        <title>Itraconazole resistance in Madurella fahalii resulting from another homologue of gene encoding cytochrome P450 14-alpha sterol demethylase (CYP51).</title>
        <authorList>
            <person name="Yoshioka I."/>
            <person name="Fahal A.H."/>
            <person name="Kaneko S."/>
            <person name="Yaguchi T."/>
        </authorList>
    </citation>
    <scope>NUCLEOTIDE SEQUENCE [LARGE SCALE GENOMIC DNA]</scope>
    <source>
        <strain evidence="2 3">IFM 68171</strain>
    </source>
</reference>
<gene>
    <name evidence="2" type="ORF">MFIFM68171_00326</name>
</gene>
<feature type="compositionally biased region" description="Low complexity" evidence="1">
    <location>
        <begin position="468"/>
        <end position="481"/>
    </location>
</feature>
<dbReference type="SUPFAM" id="SSF56112">
    <property type="entry name" value="Protein kinase-like (PK-like)"/>
    <property type="match status" value="1"/>
</dbReference>